<evidence type="ECO:0000313" key="2">
    <source>
        <dbReference type="Proteomes" id="UP001219525"/>
    </source>
</evidence>
<keyword evidence="2" id="KW-1185">Reference proteome</keyword>
<protein>
    <submittedName>
        <fullName evidence="1">Uncharacterized protein</fullName>
    </submittedName>
</protein>
<feature type="non-terminal residue" evidence="1">
    <location>
        <position position="1"/>
    </location>
</feature>
<dbReference type="EMBL" id="JARJCW010000048">
    <property type="protein sequence ID" value="KAJ7204053.1"/>
    <property type="molecule type" value="Genomic_DNA"/>
</dbReference>
<comment type="caution">
    <text evidence="1">The sequence shown here is derived from an EMBL/GenBank/DDBJ whole genome shotgun (WGS) entry which is preliminary data.</text>
</comment>
<gene>
    <name evidence="1" type="ORF">GGX14DRAFT_295985</name>
</gene>
<dbReference type="Gene3D" id="3.60.130.30">
    <property type="match status" value="1"/>
</dbReference>
<dbReference type="AlphaFoldDB" id="A0AAD6V674"/>
<feature type="non-terminal residue" evidence="1">
    <location>
        <position position="134"/>
    </location>
</feature>
<evidence type="ECO:0000313" key="1">
    <source>
        <dbReference type="EMBL" id="KAJ7204053.1"/>
    </source>
</evidence>
<dbReference type="Proteomes" id="UP001219525">
    <property type="component" value="Unassembled WGS sequence"/>
</dbReference>
<accession>A0AAD6V674</accession>
<reference evidence="1" key="1">
    <citation type="submission" date="2023-03" db="EMBL/GenBank/DDBJ databases">
        <title>Massive genome expansion in bonnet fungi (Mycena s.s.) driven by repeated elements and novel gene families across ecological guilds.</title>
        <authorList>
            <consortium name="Lawrence Berkeley National Laboratory"/>
            <person name="Harder C.B."/>
            <person name="Miyauchi S."/>
            <person name="Viragh M."/>
            <person name="Kuo A."/>
            <person name="Thoen E."/>
            <person name="Andreopoulos B."/>
            <person name="Lu D."/>
            <person name="Skrede I."/>
            <person name="Drula E."/>
            <person name="Henrissat B."/>
            <person name="Morin E."/>
            <person name="Kohler A."/>
            <person name="Barry K."/>
            <person name="LaButti K."/>
            <person name="Morin E."/>
            <person name="Salamov A."/>
            <person name="Lipzen A."/>
            <person name="Mereny Z."/>
            <person name="Hegedus B."/>
            <person name="Baldrian P."/>
            <person name="Stursova M."/>
            <person name="Weitz H."/>
            <person name="Taylor A."/>
            <person name="Grigoriev I.V."/>
            <person name="Nagy L.G."/>
            <person name="Martin F."/>
            <person name="Kauserud H."/>
        </authorList>
    </citation>
    <scope>NUCLEOTIDE SEQUENCE</scope>
    <source>
        <strain evidence="1">9144</strain>
    </source>
</reference>
<name>A0AAD6V674_9AGAR</name>
<sequence length="134" mass="15126">TEDVCRLLAEKFKRFYPVWYRKYRSAFEAGSWLKCDPGPFIGRAHVYKLQTAIHLDDGDEDAPTAIFCYGSFKGGAMYFPDLPVKLQFSPGSIILSMSGILYHGCEQWEPVAPTKEQDELGLTAGRVSSVFFFP</sequence>
<proteinExistence type="predicted"/>
<organism evidence="1 2">
    <name type="scientific">Mycena pura</name>
    <dbReference type="NCBI Taxonomy" id="153505"/>
    <lineage>
        <taxon>Eukaryota</taxon>
        <taxon>Fungi</taxon>
        <taxon>Dikarya</taxon>
        <taxon>Basidiomycota</taxon>
        <taxon>Agaricomycotina</taxon>
        <taxon>Agaricomycetes</taxon>
        <taxon>Agaricomycetidae</taxon>
        <taxon>Agaricales</taxon>
        <taxon>Marasmiineae</taxon>
        <taxon>Mycenaceae</taxon>
        <taxon>Mycena</taxon>
    </lineage>
</organism>